<dbReference type="EMBL" id="BSXG01000002">
    <property type="protein sequence ID" value="GME22398.1"/>
    <property type="molecule type" value="Genomic_DNA"/>
</dbReference>
<reference evidence="1" key="1">
    <citation type="submission" date="2024-09" db="EMBL/GenBank/DDBJ databases">
        <title>Draft Genome Sequences of Neofusicoccum parvum.</title>
        <authorList>
            <person name="Ashida A."/>
            <person name="Camagna M."/>
            <person name="Tanaka A."/>
            <person name="Takemoto D."/>
        </authorList>
    </citation>
    <scope>NUCLEOTIDE SEQUENCE</scope>
    <source>
        <strain evidence="1">PPO83</strain>
    </source>
</reference>
<organism evidence="1 2">
    <name type="scientific">Neofusicoccum parvum</name>
    <dbReference type="NCBI Taxonomy" id="310453"/>
    <lineage>
        <taxon>Eukaryota</taxon>
        <taxon>Fungi</taxon>
        <taxon>Dikarya</taxon>
        <taxon>Ascomycota</taxon>
        <taxon>Pezizomycotina</taxon>
        <taxon>Dothideomycetes</taxon>
        <taxon>Dothideomycetes incertae sedis</taxon>
        <taxon>Botryosphaeriales</taxon>
        <taxon>Botryosphaeriaceae</taxon>
        <taxon>Neofusicoccum</taxon>
    </lineage>
</organism>
<sequence>MLEALLECGADYTIHTDDSYNILHMAASKADVRTLRILAAHGLPGIDLDLRYKDTGETALELFEDLKWDKSAGQIRAFYRMWRQVSLRARLKHGSIPDLRVIEELGSDSDLSEDESDFRADEDGEEILEEDEDEDDDDDDDEDVFVDAPEC</sequence>
<name>A0ACB5RPF0_9PEZI</name>
<accession>A0ACB5RPF0</accession>
<evidence type="ECO:0000313" key="1">
    <source>
        <dbReference type="EMBL" id="GME22398.1"/>
    </source>
</evidence>
<dbReference type="Proteomes" id="UP001165186">
    <property type="component" value="Unassembled WGS sequence"/>
</dbReference>
<gene>
    <name evidence="1" type="primary">g10257</name>
    <name evidence="1" type="ORF">NpPPO83_00010257</name>
</gene>
<keyword evidence="2" id="KW-1185">Reference proteome</keyword>
<proteinExistence type="predicted"/>
<comment type="caution">
    <text evidence="1">The sequence shown here is derived from an EMBL/GenBank/DDBJ whole genome shotgun (WGS) entry which is preliminary data.</text>
</comment>
<protein>
    <submittedName>
        <fullName evidence="1">Ankyrin repeat containing protein</fullName>
    </submittedName>
</protein>
<evidence type="ECO:0000313" key="2">
    <source>
        <dbReference type="Proteomes" id="UP001165186"/>
    </source>
</evidence>